<protein>
    <recommendedName>
        <fullName evidence="1">methionine--tRNA ligase</fullName>
        <ecNumber evidence="1">6.1.1.10</ecNumber>
    </recommendedName>
</protein>
<dbReference type="InterPro" id="IPR041872">
    <property type="entry name" value="Anticodon_Met"/>
</dbReference>
<evidence type="ECO:0000256" key="3">
    <source>
        <dbReference type="ARBA" id="ARBA00022741"/>
    </source>
</evidence>
<dbReference type="InterPro" id="IPR033911">
    <property type="entry name" value="MetRS_core"/>
</dbReference>
<dbReference type="PANTHER" id="PTHR43326:SF1">
    <property type="entry name" value="METHIONINE--TRNA LIGASE, MITOCHONDRIAL"/>
    <property type="match status" value="1"/>
</dbReference>
<reference evidence="10" key="1">
    <citation type="submission" date="2022-12" db="EMBL/GenBank/DDBJ databases">
        <authorList>
            <person name="Webb A."/>
        </authorList>
    </citation>
    <scope>NUCLEOTIDE SEQUENCE</scope>
    <source>
        <strain evidence="10">Hp1</strain>
    </source>
</reference>
<comment type="caution">
    <text evidence="10">The sequence shown here is derived from an EMBL/GenBank/DDBJ whole genome shotgun (WGS) entry which is preliminary data.</text>
</comment>
<dbReference type="InterPro" id="IPR009080">
    <property type="entry name" value="tRNAsynth_Ia_anticodon-bd"/>
</dbReference>
<evidence type="ECO:0000256" key="7">
    <source>
        <dbReference type="ARBA" id="ARBA00047364"/>
    </source>
</evidence>
<evidence type="ECO:0000256" key="4">
    <source>
        <dbReference type="ARBA" id="ARBA00022840"/>
    </source>
</evidence>
<gene>
    <name evidence="10" type="ORF">HBR001_LOCUS5766</name>
</gene>
<proteinExistence type="inferred from homology"/>
<dbReference type="GO" id="GO:0005739">
    <property type="term" value="C:mitochondrion"/>
    <property type="evidence" value="ECO:0007669"/>
    <property type="project" value="UniProtKB-ARBA"/>
</dbReference>
<dbReference type="GO" id="GO:0004825">
    <property type="term" value="F:methionine-tRNA ligase activity"/>
    <property type="evidence" value="ECO:0007669"/>
    <property type="project" value="UniProtKB-EC"/>
</dbReference>
<dbReference type="AlphaFoldDB" id="A0AAV0UBJ0"/>
<evidence type="ECO:0000256" key="8">
    <source>
        <dbReference type="RuleBase" id="RU363039"/>
    </source>
</evidence>
<dbReference type="SUPFAM" id="SSF52374">
    <property type="entry name" value="Nucleotidylyl transferase"/>
    <property type="match status" value="1"/>
</dbReference>
<dbReference type="CDD" id="cd07957">
    <property type="entry name" value="Anticodon_Ia_Met"/>
    <property type="match status" value="1"/>
</dbReference>
<dbReference type="NCBIfam" id="TIGR00398">
    <property type="entry name" value="metG"/>
    <property type="match status" value="1"/>
</dbReference>
<keyword evidence="4 8" id="KW-0067">ATP-binding</keyword>
<dbReference type="Gene3D" id="1.10.730.10">
    <property type="entry name" value="Isoleucyl-tRNA Synthetase, Domain 1"/>
    <property type="match status" value="1"/>
</dbReference>
<dbReference type="GO" id="GO:0006431">
    <property type="term" value="P:methionyl-tRNA aminoacylation"/>
    <property type="evidence" value="ECO:0007669"/>
    <property type="project" value="InterPro"/>
</dbReference>
<keyword evidence="3 8" id="KW-0547">Nucleotide-binding</keyword>
<evidence type="ECO:0000313" key="11">
    <source>
        <dbReference type="Proteomes" id="UP001162031"/>
    </source>
</evidence>
<dbReference type="Proteomes" id="UP001162031">
    <property type="component" value="Unassembled WGS sequence"/>
</dbReference>
<name>A0AAV0UBJ0_HYABA</name>
<dbReference type="Gene3D" id="3.40.50.620">
    <property type="entry name" value="HUPs"/>
    <property type="match status" value="1"/>
</dbReference>
<keyword evidence="2 8" id="KW-0436">Ligase</keyword>
<organism evidence="10 11">
    <name type="scientific">Hyaloperonospora brassicae</name>
    <name type="common">Brassica downy mildew</name>
    <name type="synonym">Peronospora brassicae</name>
    <dbReference type="NCBI Taxonomy" id="162125"/>
    <lineage>
        <taxon>Eukaryota</taxon>
        <taxon>Sar</taxon>
        <taxon>Stramenopiles</taxon>
        <taxon>Oomycota</taxon>
        <taxon>Peronosporomycetes</taxon>
        <taxon>Peronosporales</taxon>
        <taxon>Peronosporaceae</taxon>
        <taxon>Hyaloperonospora</taxon>
    </lineage>
</organism>
<dbReference type="CDD" id="cd00814">
    <property type="entry name" value="MetRS_core"/>
    <property type="match status" value="1"/>
</dbReference>
<evidence type="ECO:0000313" key="10">
    <source>
        <dbReference type="EMBL" id="CAI5733215.1"/>
    </source>
</evidence>
<dbReference type="EC" id="6.1.1.10" evidence="1"/>
<keyword evidence="6 8" id="KW-0030">Aminoacyl-tRNA synthetase</keyword>
<evidence type="ECO:0000256" key="1">
    <source>
        <dbReference type="ARBA" id="ARBA00012838"/>
    </source>
</evidence>
<comment type="catalytic activity">
    <reaction evidence="7">
        <text>tRNA(Met) + L-methionine + ATP = L-methionyl-tRNA(Met) + AMP + diphosphate</text>
        <dbReference type="Rhea" id="RHEA:13481"/>
        <dbReference type="Rhea" id="RHEA-COMP:9667"/>
        <dbReference type="Rhea" id="RHEA-COMP:9698"/>
        <dbReference type="ChEBI" id="CHEBI:30616"/>
        <dbReference type="ChEBI" id="CHEBI:33019"/>
        <dbReference type="ChEBI" id="CHEBI:57844"/>
        <dbReference type="ChEBI" id="CHEBI:78442"/>
        <dbReference type="ChEBI" id="CHEBI:78530"/>
        <dbReference type="ChEBI" id="CHEBI:456215"/>
        <dbReference type="EC" id="6.1.1.10"/>
    </reaction>
</comment>
<dbReference type="InterPro" id="IPR015413">
    <property type="entry name" value="Methionyl/Leucyl_tRNA_Synth"/>
</dbReference>
<evidence type="ECO:0000256" key="5">
    <source>
        <dbReference type="ARBA" id="ARBA00022917"/>
    </source>
</evidence>
<dbReference type="InterPro" id="IPR014758">
    <property type="entry name" value="Met-tRNA_synth"/>
</dbReference>
<accession>A0AAV0UBJ0</accession>
<dbReference type="InterPro" id="IPR014729">
    <property type="entry name" value="Rossmann-like_a/b/a_fold"/>
</dbReference>
<dbReference type="InterPro" id="IPR023457">
    <property type="entry name" value="Met-tRNA_synth_2"/>
</dbReference>
<dbReference type="FunFam" id="2.170.220.10:FF:000001">
    <property type="entry name" value="methionine--tRNA ligase, mitochondrial"/>
    <property type="match status" value="1"/>
</dbReference>
<dbReference type="PRINTS" id="PR01041">
    <property type="entry name" value="TRNASYNTHMET"/>
</dbReference>
<evidence type="ECO:0000256" key="6">
    <source>
        <dbReference type="ARBA" id="ARBA00023146"/>
    </source>
</evidence>
<dbReference type="PANTHER" id="PTHR43326">
    <property type="entry name" value="METHIONYL-TRNA SYNTHETASE"/>
    <property type="match status" value="1"/>
</dbReference>
<comment type="similarity">
    <text evidence="8">Belongs to the class-I aminoacyl-tRNA synthetase family.</text>
</comment>
<dbReference type="Pfam" id="PF09334">
    <property type="entry name" value="tRNA-synt_1g"/>
    <property type="match status" value="1"/>
</dbReference>
<dbReference type="GO" id="GO:0005524">
    <property type="term" value="F:ATP binding"/>
    <property type="evidence" value="ECO:0007669"/>
    <property type="project" value="UniProtKB-KW"/>
</dbReference>
<keyword evidence="5 8" id="KW-0648">Protein biosynthesis</keyword>
<dbReference type="SUPFAM" id="SSF47323">
    <property type="entry name" value="Anticodon-binding domain of a subclass of class I aminoacyl-tRNA synthetases"/>
    <property type="match status" value="1"/>
</dbReference>
<dbReference type="Gene3D" id="2.170.220.10">
    <property type="match status" value="1"/>
</dbReference>
<keyword evidence="11" id="KW-1185">Reference proteome</keyword>
<evidence type="ECO:0000256" key="2">
    <source>
        <dbReference type="ARBA" id="ARBA00022598"/>
    </source>
</evidence>
<evidence type="ECO:0000259" key="9">
    <source>
        <dbReference type="Pfam" id="PF09334"/>
    </source>
</evidence>
<feature type="domain" description="Methionyl/Leucyl tRNA synthetase" evidence="9">
    <location>
        <begin position="24"/>
        <end position="386"/>
    </location>
</feature>
<sequence>MLHLERLHAQLCPRLARQWSTQTFITTPIFYVNAAPHIGHVHSAVMADALARWHRLKKCDVLFTTGTDEHGLKIQEAAERRGTTDYKAFCDDVSSRFVDVFRKANIRYSRFIRTSDADHKAAVEVFWQTIRENGYIYRGHHEAWYCKSDESFLTDMQVEDKLDADGETLITVSKESGHAVERLCEENYKFRLSAFQDRLLHWLEENPEVIVPTARYNEVRAAVRGGLRDLSISRLREKIKWAIQVPDDDKHSVYVWLDALTNYLTSAGYPGNVDQAWPADYHIVGKDILKFHAIYWPAFLMAAGLPLPKKVVAHAHWTVGNVKMSKSLGNVVDPHDMLSKYGSDFVRFFLLREGVLTSDGDFNAAALVDRVNSELADTLGNLVSRSTGSVVLEKGIVPKRPQLDHLTAEDKELVAKGQALTSKVEKYFDAPDFARALEEIVLFLHDVNRYFTIMKPWVLSKAVRNSEDVTAAEYKAAKERLDTVLYLAIDATRMCAILLQPVVPMATQRILDYLAVPEDKRSLAEATLLSHDDRVMGDALDNARAFVAFPKIDKERETS</sequence>
<dbReference type="EMBL" id="CANTFL010001193">
    <property type="protein sequence ID" value="CAI5733215.1"/>
    <property type="molecule type" value="Genomic_DNA"/>
</dbReference>